<name>A0ABX5ES67_9BACL</name>
<protein>
    <submittedName>
        <fullName evidence="1">Uncharacterized protein</fullName>
    </submittedName>
</protein>
<proteinExistence type="predicted"/>
<comment type="caution">
    <text evidence="1">The sequence shown here is derived from an EMBL/GenBank/DDBJ whole genome shotgun (WGS) entry which is preliminary data.</text>
</comment>
<dbReference type="EMBL" id="PVTZ01000002">
    <property type="protein sequence ID" value="PRZ16332.1"/>
    <property type="molecule type" value="Genomic_DNA"/>
</dbReference>
<gene>
    <name evidence="1" type="ORF">CLV36_10240</name>
</gene>
<dbReference type="RefSeq" id="WP_106341711.1">
    <property type="nucleotide sequence ID" value="NZ_PVTZ01000002.1"/>
</dbReference>
<evidence type="ECO:0000313" key="1">
    <source>
        <dbReference type="EMBL" id="PRZ16332.1"/>
    </source>
</evidence>
<sequence>MNIRAVYAEAKEAVNNGKVTKELKDRLYDAASRSGGNLDYRVLYGRVKRLLEIQESGEEGK</sequence>
<keyword evidence="2" id="KW-1185">Reference proteome</keyword>
<dbReference type="Proteomes" id="UP000238836">
    <property type="component" value="Unassembled WGS sequence"/>
</dbReference>
<organism evidence="1 2">
    <name type="scientific">Laceyella sediminis</name>
    <dbReference type="NCBI Taxonomy" id="573074"/>
    <lineage>
        <taxon>Bacteria</taxon>
        <taxon>Bacillati</taxon>
        <taxon>Bacillota</taxon>
        <taxon>Bacilli</taxon>
        <taxon>Bacillales</taxon>
        <taxon>Thermoactinomycetaceae</taxon>
        <taxon>Laceyella</taxon>
    </lineage>
</organism>
<reference evidence="1 2" key="1">
    <citation type="submission" date="2018-03" db="EMBL/GenBank/DDBJ databases">
        <title>Genomic Encyclopedia of Archaeal and Bacterial Type Strains, Phase II (KMG-II): from individual species to whole genera.</title>
        <authorList>
            <person name="Goeker M."/>
        </authorList>
    </citation>
    <scope>NUCLEOTIDE SEQUENCE [LARGE SCALE GENOMIC DNA]</scope>
    <source>
        <strain evidence="1 2">RHA1</strain>
    </source>
</reference>
<evidence type="ECO:0000313" key="2">
    <source>
        <dbReference type="Proteomes" id="UP000238836"/>
    </source>
</evidence>
<accession>A0ABX5ES67</accession>